<dbReference type="PATRIC" id="fig|507754.4.peg.1364"/>
<dbReference type="GO" id="GO:0000287">
    <property type="term" value="F:magnesium ion binding"/>
    <property type="evidence" value="ECO:0007669"/>
    <property type="project" value="InterPro"/>
</dbReference>
<comment type="cofactor">
    <cofactor evidence="5">
        <name>Mg(2+)</name>
        <dbReference type="ChEBI" id="CHEBI:18420"/>
    </cofactor>
</comment>
<gene>
    <name evidence="8" type="ORF">AOG54_08605</name>
    <name evidence="7" type="ORF">SE19_07880</name>
</gene>
<evidence type="ECO:0000313" key="8">
    <source>
        <dbReference type="EMBL" id="KQB35720.1"/>
    </source>
</evidence>
<feature type="binding site" evidence="5">
    <location>
        <position position="173"/>
    </location>
    <ligand>
        <name>Mg(2+)</name>
        <dbReference type="ChEBI" id="CHEBI:18420"/>
    </ligand>
</feature>
<evidence type="ECO:0000256" key="2">
    <source>
        <dbReference type="ARBA" id="ARBA00022801"/>
    </source>
</evidence>
<dbReference type="RefSeq" id="WP_054964463.1">
    <property type="nucleotide sequence ID" value="NZ_LJCQ01000355.1"/>
</dbReference>
<dbReference type="GO" id="GO:0005829">
    <property type="term" value="C:cytosol"/>
    <property type="evidence" value="ECO:0007669"/>
    <property type="project" value="TreeGrafter"/>
</dbReference>
<dbReference type="EMBL" id="LKBG01000090">
    <property type="protein sequence ID" value="KQB35720.1"/>
    <property type="molecule type" value="Genomic_DNA"/>
</dbReference>
<dbReference type="InterPro" id="IPR036412">
    <property type="entry name" value="HAD-like_sf"/>
</dbReference>
<comment type="function">
    <text evidence="5">Catalyzes the dephosphorylation of 2-phosphoglycolate.</text>
</comment>
<dbReference type="NCBIfam" id="TIGR01487">
    <property type="entry name" value="Pglycolate_arch"/>
    <property type="match status" value="1"/>
</dbReference>
<sequence>MIRLVVLDVDGTLTDRERRISTDAIINIRRAVNSGVLISFVSGNALPVMFGLKTFIGTNAPVFGENGGIVLINDTIKTFFSKEKCDKFLDEISKTTSARPMFTNIWRQTSSAFTMDEKDYEFISKEAEKRDLYIVNSKFTWHVMNKGQDKAYAVNFLKKFYNYDYNEILVMGDSDNDLSMFDLPVKKAAPANASENIKVKSEYVSEFAYGTQVGDVFKYFGII</sequence>
<evidence type="ECO:0000256" key="6">
    <source>
        <dbReference type="NCBIfam" id="TIGR01487"/>
    </source>
</evidence>
<dbReference type="InterPro" id="IPR006382">
    <property type="entry name" value="PGPase"/>
</dbReference>
<evidence type="ECO:0000313" key="9">
    <source>
        <dbReference type="Proteomes" id="UP000050320"/>
    </source>
</evidence>
<dbReference type="GO" id="GO:0008967">
    <property type="term" value="F:phosphoglycolate phosphatase activity"/>
    <property type="evidence" value="ECO:0007669"/>
    <property type="project" value="UniProtKB-UniRule"/>
</dbReference>
<dbReference type="HAMAP" id="MF_01419">
    <property type="entry name" value="GPH_hydrolase_arch"/>
    <property type="match status" value="1"/>
</dbReference>
<feature type="binding site" evidence="5">
    <location>
        <position position="150"/>
    </location>
    <ligand>
        <name>substrate</name>
    </ligand>
</feature>
<evidence type="ECO:0000256" key="4">
    <source>
        <dbReference type="ARBA" id="ARBA00023277"/>
    </source>
</evidence>
<evidence type="ECO:0000256" key="3">
    <source>
        <dbReference type="ARBA" id="ARBA00022842"/>
    </source>
</evidence>
<comment type="catalytic activity">
    <reaction evidence="5">
        <text>2-phosphoglycolate + H2O = glycolate + phosphate</text>
        <dbReference type="Rhea" id="RHEA:14369"/>
        <dbReference type="ChEBI" id="CHEBI:15377"/>
        <dbReference type="ChEBI" id="CHEBI:29805"/>
        <dbReference type="ChEBI" id="CHEBI:43474"/>
        <dbReference type="ChEBI" id="CHEBI:58033"/>
        <dbReference type="EC" id="3.1.3.18"/>
    </reaction>
</comment>
<dbReference type="NCBIfam" id="TIGR01484">
    <property type="entry name" value="HAD-SF-IIB"/>
    <property type="match status" value="1"/>
</dbReference>
<dbReference type="EC" id="3.1.3.18" evidence="5 6"/>
<dbReference type="InterPro" id="IPR006379">
    <property type="entry name" value="HAD-SF_hydro_IIB"/>
</dbReference>
<organism evidence="7 10">
    <name type="scientific">Acidiplasma aeolicum</name>
    <dbReference type="NCBI Taxonomy" id="507754"/>
    <lineage>
        <taxon>Archaea</taxon>
        <taxon>Methanobacteriati</taxon>
        <taxon>Thermoplasmatota</taxon>
        <taxon>Thermoplasmata</taxon>
        <taxon>Thermoplasmatales</taxon>
        <taxon>Ferroplasmaceae</taxon>
        <taxon>Acidiplasma</taxon>
    </lineage>
</organism>
<dbReference type="CDD" id="cd07514">
    <property type="entry name" value="HAD_Pase"/>
    <property type="match status" value="1"/>
</dbReference>
<dbReference type="Proteomes" id="UP000050515">
    <property type="component" value="Unassembled WGS sequence"/>
</dbReference>
<accession>A0A0P9D8Z4</accession>
<dbReference type="NCBIfam" id="TIGR01482">
    <property type="entry name" value="SPP-subfamily"/>
    <property type="match status" value="1"/>
</dbReference>
<dbReference type="InterPro" id="IPR023214">
    <property type="entry name" value="HAD_sf"/>
</dbReference>
<proteinExistence type="inferred from homology"/>
<dbReference type="SUPFAM" id="SSF56784">
    <property type="entry name" value="HAD-like"/>
    <property type="match status" value="1"/>
</dbReference>
<dbReference type="EMBL" id="LJCQ01000355">
    <property type="protein sequence ID" value="KPV45899.1"/>
    <property type="molecule type" value="Genomic_DNA"/>
</dbReference>
<feature type="binding site" evidence="5">
    <location>
        <position position="10"/>
    </location>
    <ligand>
        <name>Mg(2+)</name>
        <dbReference type="ChEBI" id="CHEBI:18420"/>
    </ligand>
</feature>
<keyword evidence="3 5" id="KW-0460">Magnesium</keyword>
<reference evidence="8 9" key="2">
    <citation type="submission" date="2015-09" db="EMBL/GenBank/DDBJ databases">
        <title>Heavy metals and arsenic resistance mechanisms in polyextremophilic archaea of the family Ferroplasmaceae.</title>
        <authorList>
            <person name="Bulaev A.G."/>
            <person name="Kanygina A.V."/>
        </authorList>
    </citation>
    <scope>NUCLEOTIDE SEQUENCE [LARGE SCALE GENOMIC DNA]</scope>
    <source>
        <strain evidence="8 9">VT</strain>
    </source>
</reference>
<dbReference type="Proteomes" id="UP000050320">
    <property type="component" value="Unassembled WGS sequence"/>
</dbReference>
<protein>
    <recommendedName>
        <fullName evidence="5 6">Phosphoglycolate phosphatase</fullName>
        <shortName evidence="5">PGP</shortName>
        <shortName evidence="5">PGPase</shortName>
        <ecNumber evidence="5 6">3.1.3.18</ecNumber>
    </recommendedName>
</protein>
<comment type="caution">
    <text evidence="7">The sequence shown here is derived from an EMBL/GenBank/DDBJ whole genome shotgun (WGS) entry which is preliminary data.</text>
</comment>
<evidence type="ECO:0000256" key="1">
    <source>
        <dbReference type="ARBA" id="ARBA00022723"/>
    </source>
</evidence>
<keyword evidence="2 5" id="KW-0378">Hydrolase</keyword>
<feature type="binding site" evidence="5">
    <location>
        <position position="177"/>
    </location>
    <ligand>
        <name>Mg(2+)</name>
        <dbReference type="ChEBI" id="CHEBI:18420"/>
    </ligand>
</feature>
<evidence type="ECO:0000256" key="5">
    <source>
        <dbReference type="HAMAP-Rule" id="MF_01419"/>
    </source>
</evidence>
<keyword evidence="1 5" id="KW-0479">Metal-binding</keyword>
<feature type="active site" description="Nucleophile" evidence="5">
    <location>
        <position position="8"/>
    </location>
</feature>
<dbReference type="Pfam" id="PF08282">
    <property type="entry name" value="Hydrolase_3"/>
    <property type="match status" value="1"/>
</dbReference>
<dbReference type="Gene3D" id="3.40.50.1000">
    <property type="entry name" value="HAD superfamily/HAD-like"/>
    <property type="match status" value="1"/>
</dbReference>
<dbReference type="Gene3D" id="3.90.1070.10">
    <property type="match status" value="1"/>
</dbReference>
<dbReference type="AlphaFoldDB" id="A0A0P9D8Z4"/>
<dbReference type="OrthoDB" id="120822at2157"/>
<evidence type="ECO:0000313" key="7">
    <source>
        <dbReference type="EMBL" id="KPV45899.1"/>
    </source>
</evidence>
<dbReference type="PANTHER" id="PTHR10000">
    <property type="entry name" value="PHOSPHOSERINE PHOSPHATASE"/>
    <property type="match status" value="1"/>
</dbReference>
<reference evidence="7 10" key="1">
    <citation type="submission" date="2015-09" db="EMBL/GenBank/DDBJ databases">
        <title>Draft genome sequence of Acidiplasma aeolicum DSM 18409.</title>
        <authorList>
            <person name="Hemp J."/>
        </authorList>
    </citation>
    <scope>NUCLEOTIDE SEQUENCE [LARGE SCALE GENOMIC DNA]</scope>
    <source>
        <strain evidence="7 10">V</strain>
    </source>
</reference>
<keyword evidence="4 5" id="KW-0119">Carbohydrate metabolism</keyword>
<keyword evidence="9" id="KW-1185">Reference proteome</keyword>
<comment type="similarity">
    <text evidence="5">Belongs to the archaeal SPP-like hydrolase family.</text>
</comment>
<feature type="binding site" evidence="5">
    <location>
        <position position="8"/>
    </location>
    <ligand>
        <name>Mg(2+)</name>
        <dbReference type="ChEBI" id="CHEBI:18420"/>
    </ligand>
</feature>
<name>A0A0P9D8Z4_9ARCH</name>
<evidence type="ECO:0000313" key="10">
    <source>
        <dbReference type="Proteomes" id="UP000050515"/>
    </source>
</evidence>
<dbReference type="PANTHER" id="PTHR10000:SF8">
    <property type="entry name" value="HAD SUPERFAMILY HYDROLASE-LIKE, TYPE 3"/>
    <property type="match status" value="1"/>
</dbReference>